<evidence type="ECO:0000313" key="13">
    <source>
        <dbReference type="Proteomes" id="UP000032737"/>
    </source>
</evidence>
<evidence type="ECO:0000313" key="12">
    <source>
        <dbReference type="EMBL" id="CCV65193.1"/>
    </source>
</evidence>
<dbReference type="GO" id="GO:0046872">
    <property type="term" value="F:metal ion binding"/>
    <property type="evidence" value="ECO:0007669"/>
    <property type="project" value="UniProtKB-KW"/>
</dbReference>
<evidence type="ECO:0000256" key="2">
    <source>
        <dbReference type="ARBA" id="ARBA00006490"/>
    </source>
</evidence>
<dbReference type="InterPro" id="IPR016454">
    <property type="entry name" value="Cysteine_dSase"/>
</dbReference>
<feature type="domain" description="Aminotransferase class V" evidence="11">
    <location>
        <begin position="4"/>
        <end position="365"/>
    </location>
</feature>
<dbReference type="RefSeq" id="WP_030004055.1">
    <property type="nucleotide sequence ID" value="NC_022549.1"/>
</dbReference>
<dbReference type="PANTHER" id="PTHR11601:SF34">
    <property type="entry name" value="CYSTEINE DESULFURASE"/>
    <property type="match status" value="1"/>
</dbReference>
<reference evidence="12 13" key="1">
    <citation type="journal article" date="2013" name="J. Mol. Microbiol. Biotechnol.">
        <title>Analysis of the Complete Genomes of Acholeplasma brassicae , A. palmae and A. laidlawii and Their Comparison to the Obligate Parasites from ' Candidatus Phytoplasma'.</title>
        <authorList>
            <person name="Kube M."/>
            <person name="Siewert C."/>
            <person name="Migdoll A.M."/>
            <person name="Duduk B."/>
            <person name="Holz S."/>
            <person name="Rabus R."/>
            <person name="Seemuller E."/>
            <person name="Mitrovic J."/>
            <person name="Muller I."/>
            <person name="Buttner C."/>
            <person name="Reinhardt R."/>
        </authorList>
    </citation>
    <scope>NUCLEOTIDE SEQUENCE [LARGE SCALE GENOMIC DNA]</scope>
    <source>
        <strain evidence="13">0502</strain>
    </source>
</reference>
<keyword evidence="6" id="KW-0663">Pyridoxal phosphate</keyword>
<dbReference type="InterPro" id="IPR020578">
    <property type="entry name" value="Aminotrans_V_PyrdxlP_BS"/>
</dbReference>
<name>U4KQV7_9MOLU</name>
<dbReference type="Gene3D" id="1.10.260.50">
    <property type="match status" value="1"/>
</dbReference>
<dbReference type="Proteomes" id="UP000032737">
    <property type="component" value="Chromosome"/>
</dbReference>
<keyword evidence="5" id="KW-0479">Metal-binding</keyword>
<dbReference type="InterPro" id="IPR015422">
    <property type="entry name" value="PyrdxlP-dep_Trfase_small"/>
</dbReference>
<dbReference type="OrthoDB" id="9804366at2"/>
<evidence type="ECO:0000256" key="4">
    <source>
        <dbReference type="ARBA" id="ARBA00022679"/>
    </source>
</evidence>
<dbReference type="PANTHER" id="PTHR11601">
    <property type="entry name" value="CYSTEINE DESULFURYLASE FAMILY MEMBER"/>
    <property type="match status" value="1"/>
</dbReference>
<keyword evidence="13" id="KW-1185">Reference proteome</keyword>
<dbReference type="InterPro" id="IPR015421">
    <property type="entry name" value="PyrdxlP-dep_Trfase_major"/>
</dbReference>
<accession>U4KQV7</accession>
<organism evidence="12 13">
    <name type="scientific">Acholeplasma brassicae</name>
    <dbReference type="NCBI Taxonomy" id="61635"/>
    <lineage>
        <taxon>Bacteria</taxon>
        <taxon>Bacillati</taxon>
        <taxon>Mycoplasmatota</taxon>
        <taxon>Mollicutes</taxon>
        <taxon>Acholeplasmatales</taxon>
        <taxon>Acholeplasmataceae</taxon>
        <taxon>Acholeplasma</taxon>
    </lineage>
</organism>
<evidence type="ECO:0000256" key="1">
    <source>
        <dbReference type="ARBA" id="ARBA00001933"/>
    </source>
</evidence>
<proteinExistence type="inferred from homology"/>
<dbReference type="Pfam" id="PF00266">
    <property type="entry name" value="Aminotran_5"/>
    <property type="match status" value="1"/>
</dbReference>
<dbReference type="SUPFAM" id="SSF53383">
    <property type="entry name" value="PLP-dependent transferases"/>
    <property type="match status" value="1"/>
</dbReference>
<dbReference type="HOGENOM" id="CLU_003433_0_0_14"/>
<evidence type="ECO:0000256" key="9">
    <source>
        <dbReference type="ARBA" id="ARBA00050776"/>
    </source>
</evidence>
<dbReference type="Gene3D" id="3.40.640.10">
    <property type="entry name" value="Type I PLP-dependent aspartate aminotransferase-like (Major domain)"/>
    <property type="match status" value="1"/>
</dbReference>
<dbReference type="KEGG" id="abra:BN85301720"/>
<comment type="similarity">
    <text evidence="2">Belongs to the class-V pyridoxal-phosphate-dependent aminotransferase family. NifS/IscS subfamily.</text>
</comment>
<dbReference type="Gene3D" id="3.90.1150.10">
    <property type="entry name" value="Aspartate Aminotransferase, domain 1"/>
    <property type="match status" value="1"/>
</dbReference>
<dbReference type="InterPro" id="IPR015424">
    <property type="entry name" value="PyrdxlP-dep_Trfase"/>
</dbReference>
<evidence type="ECO:0000256" key="7">
    <source>
        <dbReference type="ARBA" id="ARBA00023004"/>
    </source>
</evidence>
<dbReference type="PIRSF" id="PIRSF005572">
    <property type="entry name" value="NifS"/>
    <property type="match status" value="1"/>
</dbReference>
<dbReference type="EC" id="2.8.1.7" evidence="3"/>
<evidence type="ECO:0000256" key="3">
    <source>
        <dbReference type="ARBA" id="ARBA00012239"/>
    </source>
</evidence>
<dbReference type="STRING" id="61635.BN85301720"/>
<keyword evidence="8" id="KW-0411">Iron-sulfur</keyword>
<gene>
    <name evidence="12" type="primary">nifS</name>
    <name evidence="12" type="ORF">BN85301720</name>
</gene>
<keyword evidence="7" id="KW-0408">Iron</keyword>
<keyword evidence="4" id="KW-0808">Transferase</keyword>
<dbReference type="InterPro" id="IPR000192">
    <property type="entry name" value="Aminotrans_V_dom"/>
</dbReference>
<dbReference type="GO" id="GO:0031071">
    <property type="term" value="F:cysteine desulfurase activity"/>
    <property type="evidence" value="ECO:0007669"/>
    <property type="project" value="UniProtKB-EC"/>
</dbReference>
<comment type="catalytic activity">
    <reaction evidence="9">
        <text>(sulfur carrier)-H + L-cysteine = (sulfur carrier)-SH + L-alanine</text>
        <dbReference type="Rhea" id="RHEA:43892"/>
        <dbReference type="Rhea" id="RHEA-COMP:14737"/>
        <dbReference type="Rhea" id="RHEA-COMP:14739"/>
        <dbReference type="ChEBI" id="CHEBI:29917"/>
        <dbReference type="ChEBI" id="CHEBI:35235"/>
        <dbReference type="ChEBI" id="CHEBI:57972"/>
        <dbReference type="ChEBI" id="CHEBI:64428"/>
        <dbReference type="EC" id="2.8.1.7"/>
    </reaction>
</comment>
<sequence>MKPIYVDHGATTPLLKEALEEGMPYLDRSFANPSSMHPFGIEVRKRINIERENLAKSLKVSPKELYFTSGATEAINLVLQGVSKCVGHDKEILTTKIEHKATLNTLHTLEKEGVVVRYIPVDSQGLFDFDLFEEMLTPKVGLVSLMWANNEIGTLYDMERIASICQKKNVLLHVDAVCVATKIEMDLSKIPIDYLSISAHKFYGPKGIGLLFVRDNAPICPLIFGGSHENHLRAGTENVFGIVALSKAFGIMSEKRKEVIAHLNELTTAFREKLSQIDGVYFNGPTELSNQLPGLVSVRIKGFQSIALGFELARHGIYASSGSACNSDVIEESHVIQVVNRDCLEDFGVVRFTFGKDNRLEEVNRIVVVIKEIIVENN</sequence>
<evidence type="ECO:0000256" key="6">
    <source>
        <dbReference type="ARBA" id="ARBA00022898"/>
    </source>
</evidence>
<evidence type="ECO:0000256" key="8">
    <source>
        <dbReference type="ARBA" id="ARBA00023014"/>
    </source>
</evidence>
<protein>
    <recommendedName>
        <fullName evidence="3">cysteine desulfurase</fullName>
        <ecNumber evidence="3">2.8.1.7</ecNumber>
    </recommendedName>
</protein>
<comment type="cofactor">
    <cofactor evidence="1 10">
        <name>pyridoxal 5'-phosphate</name>
        <dbReference type="ChEBI" id="CHEBI:597326"/>
    </cofactor>
</comment>
<dbReference type="PROSITE" id="PS00595">
    <property type="entry name" value="AA_TRANSFER_CLASS_5"/>
    <property type="match status" value="1"/>
</dbReference>
<evidence type="ECO:0000256" key="10">
    <source>
        <dbReference type="RuleBase" id="RU004504"/>
    </source>
</evidence>
<evidence type="ECO:0000259" key="11">
    <source>
        <dbReference type="Pfam" id="PF00266"/>
    </source>
</evidence>
<dbReference type="EMBL" id="FO681348">
    <property type="protein sequence ID" value="CCV65193.1"/>
    <property type="molecule type" value="Genomic_DNA"/>
</dbReference>
<dbReference type="AlphaFoldDB" id="U4KQV7"/>
<dbReference type="GO" id="GO:0051536">
    <property type="term" value="F:iron-sulfur cluster binding"/>
    <property type="evidence" value="ECO:0007669"/>
    <property type="project" value="UniProtKB-KW"/>
</dbReference>
<evidence type="ECO:0000256" key="5">
    <source>
        <dbReference type="ARBA" id="ARBA00022723"/>
    </source>
</evidence>